<protein>
    <submittedName>
        <fullName evidence="1">Uncharacterized protein</fullName>
    </submittedName>
</protein>
<evidence type="ECO:0000313" key="1">
    <source>
        <dbReference type="EMBL" id="MED6250148.1"/>
    </source>
</evidence>
<accession>A0ABU7BIM2</accession>
<comment type="caution">
    <text evidence="1">The sequence shown here is derived from an EMBL/GenBank/DDBJ whole genome shotgun (WGS) entry which is preliminary data.</text>
</comment>
<reference evidence="1 2" key="1">
    <citation type="submission" date="2021-07" db="EMBL/GenBank/DDBJ databases">
        <authorList>
            <person name="Palmer J.M."/>
        </authorList>
    </citation>
    <scope>NUCLEOTIDE SEQUENCE [LARGE SCALE GENOMIC DNA]</scope>
    <source>
        <strain evidence="1 2">AT_MEX2019</strain>
        <tissue evidence="1">Muscle</tissue>
    </source>
</reference>
<sequence>MSGRADLALIPSEEEKVEGGCEGGLRTGGTRICVFSVWSLTVAASTHFQLYLLFLSVWFPPLHPNRVSSQVWKSPLRLSSGVTRNEILKCDAGMNHLTK</sequence>
<organism evidence="1 2">
    <name type="scientific">Ataeniobius toweri</name>
    <dbReference type="NCBI Taxonomy" id="208326"/>
    <lineage>
        <taxon>Eukaryota</taxon>
        <taxon>Metazoa</taxon>
        <taxon>Chordata</taxon>
        <taxon>Craniata</taxon>
        <taxon>Vertebrata</taxon>
        <taxon>Euteleostomi</taxon>
        <taxon>Actinopterygii</taxon>
        <taxon>Neopterygii</taxon>
        <taxon>Teleostei</taxon>
        <taxon>Neoteleostei</taxon>
        <taxon>Acanthomorphata</taxon>
        <taxon>Ovalentaria</taxon>
        <taxon>Atherinomorphae</taxon>
        <taxon>Cyprinodontiformes</taxon>
        <taxon>Goodeidae</taxon>
        <taxon>Ataeniobius</taxon>
    </lineage>
</organism>
<proteinExistence type="predicted"/>
<keyword evidence="2" id="KW-1185">Reference proteome</keyword>
<evidence type="ECO:0000313" key="2">
    <source>
        <dbReference type="Proteomes" id="UP001345963"/>
    </source>
</evidence>
<gene>
    <name evidence="1" type="ORF">ATANTOWER_025439</name>
</gene>
<dbReference type="EMBL" id="JAHUTI010055060">
    <property type="protein sequence ID" value="MED6250148.1"/>
    <property type="molecule type" value="Genomic_DNA"/>
</dbReference>
<dbReference type="Proteomes" id="UP001345963">
    <property type="component" value="Unassembled WGS sequence"/>
</dbReference>
<name>A0ABU7BIM2_9TELE</name>